<dbReference type="Proteomes" id="UP000724874">
    <property type="component" value="Unassembled WGS sequence"/>
</dbReference>
<name>A0A9P5NBT2_GYMJU</name>
<sequence length="193" mass="21601">MMRVQSYSWSQLFLLKFCLHFIAYMSSNLEPLSLKFRRYILLPCVIQLYNDEQLLPTTHRPPQLVIVATTAVAGAYAHGCALGYTCTTAACKPRLSEPMNESSPPFCPSPSECSPLLDYPRLPLFLSSSLPLFLSFPSFLFLFLLPSSSSLSPTFSLSLPSSLFTSLFVDRCLHSFPPFFHASQVWSIHSTST</sequence>
<organism evidence="2 3">
    <name type="scientific">Gymnopilus junonius</name>
    <name type="common">Spectacular rustgill mushroom</name>
    <name type="synonym">Gymnopilus spectabilis subsp. junonius</name>
    <dbReference type="NCBI Taxonomy" id="109634"/>
    <lineage>
        <taxon>Eukaryota</taxon>
        <taxon>Fungi</taxon>
        <taxon>Dikarya</taxon>
        <taxon>Basidiomycota</taxon>
        <taxon>Agaricomycotina</taxon>
        <taxon>Agaricomycetes</taxon>
        <taxon>Agaricomycetidae</taxon>
        <taxon>Agaricales</taxon>
        <taxon>Agaricineae</taxon>
        <taxon>Hymenogastraceae</taxon>
        <taxon>Gymnopilus</taxon>
    </lineage>
</organism>
<dbReference type="EMBL" id="JADNYJ010000214">
    <property type="protein sequence ID" value="KAF8874447.1"/>
    <property type="molecule type" value="Genomic_DNA"/>
</dbReference>
<feature type="transmembrane region" description="Helical" evidence="1">
    <location>
        <begin position="124"/>
        <end position="145"/>
    </location>
</feature>
<keyword evidence="1" id="KW-0812">Transmembrane</keyword>
<evidence type="ECO:0000313" key="3">
    <source>
        <dbReference type="Proteomes" id="UP000724874"/>
    </source>
</evidence>
<reference evidence="2" key="1">
    <citation type="submission" date="2020-11" db="EMBL/GenBank/DDBJ databases">
        <authorList>
            <consortium name="DOE Joint Genome Institute"/>
            <person name="Ahrendt S."/>
            <person name="Riley R."/>
            <person name="Andreopoulos W."/>
            <person name="LaButti K."/>
            <person name="Pangilinan J."/>
            <person name="Ruiz-duenas F.J."/>
            <person name="Barrasa J.M."/>
            <person name="Sanchez-Garcia M."/>
            <person name="Camarero S."/>
            <person name="Miyauchi S."/>
            <person name="Serrano A."/>
            <person name="Linde D."/>
            <person name="Babiker R."/>
            <person name="Drula E."/>
            <person name="Ayuso-Fernandez I."/>
            <person name="Pacheco R."/>
            <person name="Padilla G."/>
            <person name="Ferreira P."/>
            <person name="Barriuso J."/>
            <person name="Kellner H."/>
            <person name="Castanera R."/>
            <person name="Alfaro M."/>
            <person name="Ramirez L."/>
            <person name="Pisabarro A.G."/>
            <person name="Kuo A."/>
            <person name="Tritt A."/>
            <person name="Lipzen A."/>
            <person name="He G."/>
            <person name="Yan M."/>
            <person name="Ng V."/>
            <person name="Cullen D."/>
            <person name="Martin F."/>
            <person name="Rosso M.-N."/>
            <person name="Henrissat B."/>
            <person name="Hibbett D."/>
            <person name="Martinez A.T."/>
            <person name="Grigoriev I.V."/>
        </authorList>
    </citation>
    <scope>NUCLEOTIDE SEQUENCE</scope>
    <source>
        <strain evidence="2">AH 44721</strain>
    </source>
</reference>
<keyword evidence="3" id="KW-1185">Reference proteome</keyword>
<accession>A0A9P5NBT2</accession>
<comment type="caution">
    <text evidence="2">The sequence shown here is derived from an EMBL/GenBank/DDBJ whole genome shotgun (WGS) entry which is preliminary data.</text>
</comment>
<protein>
    <submittedName>
        <fullName evidence="2">Uncharacterized protein</fullName>
    </submittedName>
</protein>
<feature type="transmembrane region" description="Helical" evidence="1">
    <location>
        <begin position="12"/>
        <end position="29"/>
    </location>
</feature>
<evidence type="ECO:0000256" key="1">
    <source>
        <dbReference type="SAM" id="Phobius"/>
    </source>
</evidence>
<dbReference type="AlphaFoldDB" id="A0A9P5NBT2"/>
<gene>
    <name evidence="2" type="ORF">CPB84DRAFT_577486</name>
</gene>
<keyword evidence="1" id="KW-1133">Transmembrane helix</keyword>
<proteinExistence type="predicted"/>
<keyword evidence="1" id="KW-0472">Membrane</keyword>
<evidence type="ECO:0000313" key="2">
    <source>
        <dbReference type="EMBL" id="KAF8874447.1"/>
    </source>
</evidence>